<feature type="compositionally biased region" description="Basic and acidic residues" evidence="1">
    <location>
        <begin position="105"/>
        <end position="121"/>
    </location>
</feature>
<feature type="compositionally biased region" description="Low complexity" evidence="1">
    <location>
        <begin position="156"/>
        <end position="165"/>
    </location>
</feature>
<feature type="region of interest" description="Disordered" evidence="1">
    <location>
        <begin position="456"/>
        <end position="503"/>
    </location>
</feature>
<dbReference type="InParanoid" id="C1E7R0"/>
<dbReference type="RefSeq" id="XP_002503117.1">
    <property type="nucleotide sequence ID" value="XM_002503071.1"/>
</dbReference>
<evidence type="ECO:0000313" key="2">
    <source>
        <dbReference type="EMBL" id="ACO64375.1"/>
    </source>
</evidence>
<sequence length="503" mass="52483">MRRHVGGRFTPPRRASSGSYPDSRAGARRAPTSSSDDAGAAVKASVGGPSDLDGEDGEERTPADASERDDDARASLRDVDIGAREEPGERVRVLDDERVDADSETDAHEDAHEDRDDHATSGDRQCSGDDDDEEEERTEEESASDGGDSLADHSSADASLNALDPDNLRVLQSYGLRPQMSYESSENETGSDDNLLDDDDGHVAAGSAPSAPLPPTWRAAISASLRLSREFSGLANDSSESSSSEEEEEDDGDVTFPWSAGSSLDDTLNASTRAAAHEMLRAADVSHEVASLFAARVPRGVATSWEDARRGIDLDAVCAERFGGGDESVDPTPSTRAFEPPCDRSFGFSDDAACIAEAAAASTAFCPRKPRARAARAFADVSFVADLLEELPGVDPSDARIACVLAAVTVEHAEELQRGEGGHGRRRGRANRATAGSFPRVLAPAAGRGLGAMARRELAGGGGGGRGGGMGGRAGGTGGRAGGATSDETRESRGGRRNVGRSR</sequence>
<gene>
    <name evidence="2" type="ORF">MICPUN_59106</name>
</gene>
<protein>
    <submittedName>
        <fullName evidence="2">Uncharacterized protein</fullName>
    </submittedName>
</protein>
<feature type="region of interest" description="Disordered" evidence="1">
    <location>
        <begin position="1"/>
        <end position="216"/>
    </location>
</feature>
<dbReference type="Proteomes" id="UP000002009">
    <property type="component" value="Chromosome 6"/>
</dbReference>
<evidence type="ECO:0000256" key="1">
    <source>
        <dbReference type="SAM" id="MobiDB-lite"/>
    </source>
</evidence>
<name>C1E7R0_MICCC</name>
<feature type="region of interest" description="Disordered" evidence="1">
    <location>
        <begin position="415"/>
        <end position="441"/>
    </location>
</feature>
<feature type="compositionally biased region" description="Basic and acidic residues" evidence="1">
    <location>
        <begin position="59"/>
        <end position="96"/>
    </location>
</feature>
<dbReference type="EMBL" id="CP001327">
    <property type="protein sequence ID" value="ACO64375.1"/>
    <property type="molecule type" value="Genomic_DNA"/>
</dbReference>
<accession>C1E7R0</accession>
<feature type="compositionally biased region" description="Acidic residues" evidence="1">
    <location>
        <begin position="128"/>
        <end position="143"/>
    </location>
</feature>
<dbReference type="GeneID" id="8244057"/>
<keyword evidence="3" id="KW-1185">Reference proteome</keyword>
<dbReference type="AlphaFoldDB" id="C1E7R0"/>
<feature type="region of interest" description="Disordered" evidence="1">
    <location>
        <begin position="232"/>
        <end position="262"/>
    </location>
</feature>
<reference evidence="2 3" key="1">
    <citation type="journal article" date="2009" name="Science">
        <title>Green evolution and dynamic adaptations revealed by genomes of the marine picoeukaryotes Micromonas.</title>
        <authorList>
            <person name="Worden A.Z."/>
            <person name="Lee J.H."/>
            <person name="Mock T."/>
            <person name="Rouze P."/>
            <person name="Simmons M.P."/>
            <person name="Aerts A.L."/>
            <person name="Allen A.E."/>
            <person name="Cuvelier M.L."/>
            <person name="Derelle E."/>
            <person name="Everett M.V."/>
            <person name="Foulon E."/>
            <person name="Grimwood J."/>
            <person name="Gundlach H."/>
            <person name="Henrissat B."/>
            <person name="Napoli C."/>
            <person name="McDonald S.M."/>
            <person name="Parker M.S."/>
            <person name="Rombauts S."/>
            <person name="Salamov A."/>
            <person name="Von Dassow P."/>
            <person name="Badger J.H."/>
            <person name="Coutinho P.M."/>
            <person name="Demir E."/>
            <person name="Dubchak I."/>
            <person name="Gentemann C."/>
            <person name="Eikrem W."/>
            <person name="Gready J.E."/>
            <person name="John U."/>
            <person name="Lanier W."/>
            <person name="Lindquist E.A."/>
            <person name="Lucas S."/>
            <person name="Mayer K.F."/>
            <person name="Moreau H."/>
            <person name="Not F."/>
            <person name="Otillar R."/>
            <person name="Panaud O."/>
            <person name="Pangilinan J."/>
            <person name="Paulsen I."/>
            <person name="Piegu B."/>
            <person name="Poliakov A."/>
            <person name="Robbens S."/>
            <person name="Schmutz J."/>
            <person name="Toulza E."/>
            <person name="Wyss T."/>
            <person name="Zelensky A."/>
            <person name="Zhou K."/>
            <person name="Armbrust E.V."/>
            <person name="Bhattacharya D."/>
            <person name="Goodenough U.W."/>
            <person name="Van de Peer Y."/>
            <person name="Grigoriev I.V."/>
        </authorList>
    </citation>
    <scope>NUCLEOTIDE SEQUENCE [LARGE SCALE GENOMIC DNA]</scope>
    <source>
        <strain evidence="3">RCC299 / NOUM17</strain>
    </source>
</reference>
<evidence type="ECO:0000313" key="3">
    <source>
        <dbReference type="Proteomes" id="UP000002009"/>
    </source>
</evidence>
<feature type="compositionally biased region" description="Acidic residues" evidence="1">
    <location>
        <begin position="243"/>
        <end position="253"/>
    </location>
</feature>
<feature type="compositionally biased region" description="Acidic residues" evidence="1">
    <location>
        <begin position="185"/>
        <end position="200"/>
    </location>
</feature>
<organism evidence="2 3">
    <name type="scientific">Micromonas commoda (strain RCC299 / NOUM17 / CCMP2709)</name>
    <name type="common">Picoplanktonic green alga</name>
    <dbReference type="NCBI Taxonomy" id="296587"/>
    <lineage>
        <taxon>Eukaryota</taxon>
        <taxon>Viridiplantae</taxon>
        <taxon>Chlorophyta</taxon>
        <taxon>Mamiellophyceae</taxon>
        <taxon>Mamiellales</taxon>
        <taxon>Mamiellaceae</taxon>
        <taxon>Micromonas</taxon>
    </lineage>
</organism>
<proteinExistence type="predicted"/>
<dbReference type="KEGG" id="mis:MICPUN_59106"/>
<feature type="compositionally biased region" description="Gly residues" evidence="1">
    <location>
        <begin position="459"/>
        <end position="482"/>
    </location>
</feature>